<comment type="caution">
    <text evidence="2">The sequence shown here is derived from an EMBL/GenBank/DDBJ whole genome shotgun (WGS) entry which is preliminary data.</text>
</comment>
<dbReference type="SUPFAM" id="SSF140453">
    <property type="entry name" value="EsxAB dimer-like"/>
    <property type="match status" value="1"/>
</dbReference>
<evidence type="ECO:0000313" key="3">
    <source>
        <dbReference type="Proteomes" id="UP000317715"/>
    </source>
</evidence>
<dbReference type="NCBIfam" id="TIGR03930">
    <property type="entry name" value="WXG100_ESAT6"/>
    <property type="match status" value="1"/>
</dbReference>
<comment type="similarity">
    <text evidence="1">Belongs to the WXG100 family.</text>
</comment>
<accession>A0A4Y3NIN5</accession>
<reference evidence="2 3" key="1">
    <citation type="submission" date="2019-06" db="EMBL/GenBank/DDBJ databases">
        <title>Whole genome shotgun sequence of Paenarthrobacter aurescens NBRC 12136.</title>
        <authorList>
            <person name="Hosoyama A."/>
            <person name="Uohara A."/>
            <person name="Ohji S."/>
            <person name="Ichikawa N."/>
        </authorList>
    </citation>
    <scope>NUCLEOTIDE SEQUENCE [LARGE SCALE GENOMIC DNA]</scope>
    <source>
        <strain evidence="2 3">NBRC 12136</strain>
    </source>
</reference>
<organism evidence="2 3">
    <name type="scientific">Paenarthrobacter aurescens</name>
    <name type="common">Arthrobacter aurescens</name>
    <dbReference type="NCBI Taxonomy" id="43663"/>
    <lineage>
        <taxon>Bacteria</taxon>
        <taxon>Bacillati</taxon>
        <taxon>Actinomycetota</taxon>
        <taxon>Actinomycetes</taxon>
        <taxon>Micrococcales</taxon>
        <taxon>Micrococcaceae</taxon>
        <taxon>Paenarthrobacter</taxon>
    </lineage>
</organism>
<dbReference type="GeneID" id="97299975"/>
<evidence type="ECO:0000313" key="2">
    <source>
        <dbReference type="EMBL" id="GEB20797.1"/>
    </source>
</evidence>
<dbReference type="Gene3D" id="1.10.287.1060">
    <property type="entry name" value="ESAT-6-like"/>
    <property type="match status" value="1"/>
</dbReference>
<proteinExistence type="inferred from homology"/>
<keyword evidence="3" id="KW-1185">Reference proteome</keyword>
<dbReference type="OrthoDB" id="4231069at2"/>
<dbReference type="InterPro" id="IPR036689">
    <property type="entry name" value="ESAT-6-like_sf"/>
</dbReference>
<dbReference type="InterPro" id="IPR010310">
    <property type="entry name" value="T7SS_ESAT-6-like"/>
</dbReference>
<evidence type="ECO:0000256" key="1">
    <source>
        <dbReference type="RuleBase" id="RU362001"/>
    </source>
</evidence>
<gene>
    <name evidence="2" type="ORF">AAU01_35520</name>
</gene>
<dbReference type="Proteomes" id="UP000317715">
    <property type="component" value="Unassembled WGS sequence"/>
</dbReference>
<dbReference type="EMBL" id="BJMD01000026">
    <property type="protein sequence ID" value="GEB20797.1"/>
    <property type="molecule type" value="Genomic_DNA"/>
</dbReference>
<protein>
    <recommendedName>
        <fullName evidence="1">ESAT-6-like protein</fullName>
    </recommendedName>
</protein>
<sequence length="96" mass="10628">MSVISVDTELLQLKSANVKGTVDRISSDVHTMRRGLEELEMTWRGTAATNFQALVLEWSLTQSKVEASLASINLALSSAATNYMEVEQGNTQRFSY</sequence>
<dbReference type="Pfam" id="PF06013">
    <property type="entry name" value="WXG100"/>
    <property type="match status" value="1"/>
</dbReference>
<dbReference type="AlphaFoldDB" id="A0A4Y3NIN5"/>
<dbReference type="RefSeq" id="WP_141285875.1">
    <property type="nucleotide sequence ID" value="NZ_BAAAWK010000001.1"/>
</dbReference>
<name>A0A4Y3NIN5_PAEAU</name>